<keyword evidence="2" id="KW-0255">Endonuclease</keyword>
<gene>
    <name evidence="8" type="ORF">WJX75_007122</name>
</gene>
<dbReference type="SUPFAM" id="SSF51658">
    <property type="entry name" value="Xylose isomerase-like"/>
    <property type="match status" value="1"/>
</dbReference>
<evidence type="ECO:0000313" key="8">
    <source>
        <dbReference type="EMBL" id="KAK9915285.1"/>
    </source>
</evidence>
<dbReference type="InterPro" id="IPR036237">
    <property type="entry name" value="Xyl_isomerase-like_sf"/>
</dbReference>
<keyword evidence="9" id="KW-1185">Reference proteome</keyword>
<keyword evidence="1" id="KW-0540">Nuclease</keyword>
<evidence type="ECO:0000313" key="9">
    <source>
        <dbReference type="Proteomes" id="UP001491310"/>
    </source>
</evidence>
<proteinExistence type="predicted"/>
<organism evidence="8 9">
    <name type="scientific">Coccomyxa subellipsoidea</name>
    <dbReference type="NCBI Taxonomy" id="248742"/>
    <lineage>
        <taxon>Eukaryota</taxon>
        <taxon>Viridiplantae</taxon>
        <taxon>Chlorophyta</taxon>
        <taxon>core chlorophytes</taxon>
        <taxon>Trebouxiophyceae</taxon>
        <taxon>Trebouxiophyceae incertae sedis</taxon>
        <taxon>Coccomyxaceae</taxon>
        <taxon>Coccomyxa</taxon>
    </lineage>
</organism>
<evidence type="ECO:0000256" key="5">
    <source>
        <dbReference type="ARBA" id="ARBA00022801"/>
    </source>
</evidence>
<keyword evidence="5" id="KW-0378">Hydrolase</keyword>
<reference evidence="8 9" key="1">
    <citation type="journal article" date="2024" name="Nat. Commun.">
        <title>Phylogenomics reveals the evolutionary origins of lichenization in chlorophyte algae.</title>
        <authorList>
            <person name="Puginier C."/>
            <person name="Libourel C."/>
            <person name="Otte J."/>
            <person name="Skaloud P."/>
            <person name="Haon M."/>
            <person name="Grisel S."/>
            <person name="Petersen M."/>
            <person name="Berrin J.G."/>
            <person name="Delaux P.M."/>
            <person name="Dal Grande F."/>
            <person name="Keller J."/>
        </authorList>
    </citation>
    <scope>NUCLEOTIDE SEQUENCE [LARGE SCALE GENOMIC DNA]</scope>
    <source>
        <strain evidence="8 9">SAG 216-7</strain>
    </source>
</reference>
<dbReference type="PANTHER" id="PTHR31290:SF5">
    <property type="entry name" value="UV-DAMAGE ENDONUCLEASE"/>
    <property type="match status" value="1"/>
</dbReference>
<accession>A0ABR2YU87</accession>
<feature type="region of interest" description="Disordered" evidence="7">
    <location>
        <begin position="1"/>
        <end position="81"/>
    </location>
</feature>
<dbReference type="Pfam" id="PF03851">
    <property type="entry name" value="UvdE"/>
    <property type="match status" value="1"/>
</dbReference>
<evidence type="ECO:0000256" key="7">
    <source>
        <dbReference type="SAM" id="MobiDB-lite"/>
    </source>
</evidence>
<keyword evidence="3" id="KW-0227">DNA damage</keyword>
<dbReference type="NCBIfam" id="TIGR00629">
    <property type="entry name" value="uvde"/>
    <property type="match status" value="1"/>
</dbReference>
<comment type="caution">
    <text evidence="8">The sequence shown here is derived from an EMBL/GenBank/DDBJ whole genome shotgun (WGS) entry which is preliminary data.</text>
</comment>
<evidence type="ECO:0000256" key="6">
    <source>
        <dbReference type="ARBA" id="ARBA00023204"/>
    </source>
</evidence>
<evidence type="ECO:0000256" key="4">
    <source>
        <dbReference type="ARBA" id="ARBA00022769"/>
    </source>
</evidence>
<dbReference type="PANTHER" id="PTHR31290">
    <property type="entry name" value="UV-DAMAGE ENDONUCLEASE"/>
    <property type="match status" value="1"/>
</dbReference>
<dbReference type="EMBL" id="JALJOT010000005">
    <property type="protein sequence ID" value="KAK9915285.1"/>
    <property type="molecule type" value="Genomic_DNA"/>
</dbReference>
<dbReference type="InterPro" id="IPR004601">
    <property type="entry name" value="UvdE"/>
</dbReference>
<dbReference type="Proteomes" id="UP001491310">
    <property type="component" value="Unassembled WGS sequence"/>
</dbReference>
<evidence type="ECO:0000256" key="3">
    <source>
        <dbReference type="ARBA" id="ARBA00022763"/>
    </source>
</evidence>
<evidence type="ECO:0000256" key="1">
    <source>
        <dbReference type="ARBA" id="ARBA00022722"/>
    </source>
</evidence>
<sequence>MPRAPRKKPAATQAAAAEQPEELAAEEGKPKRARRAKAAQAELPGAVDGGEDEDMAEAVEKPKKRRGKQPDPNAPPPFEIPSRDILEKALANPPGPRPVPNLGYCCLNMDLREQKPPIFTNRDCIQKTFLDKGLPYISSLALENTRALAGIIQWNHEHGIRFFRLSSNILPWCMEYEMEQLPDYTAIAEELAFAGKLARAYDQRLTFHPPHFIKLGAEDGPLVDRSLKELEVHSQVLDLMGYPPSHENKVNIHIGGVYGDKEATLQRFAANFRRLSSSCQKRLTVENDDVPNSYSMQDLMPLHQKTGIPLVFDFHHQKFCPGTWTTKEAVHAAMTTWPKGIRPVVHWSESQEGRKPHAHSDYVSGPMELYGLEDKVDVMIEAKCKERALLRFREAQAAGPTIDTQMAAKFL</sequence>
<protein>
    <recommendedName>
        <fullName evidence="10">UV-endonuclease UvdE</fullName>
    </recommendedName>
</protein>
<keyword evidence="6" id="KW-0234">DNA repair</keyword>
<evidence type="ECO:0008006" key="10">
    <source>
        <dbReference type="Google" id="ProtNLM"/>
    </source>
</evidence>
<dbReference type="Gene3D" id="3.20.20.150">
    <property type="entry name" value="Divalent-metal-dependent TIM barrel enzymes"/>
    <property type="match status" value="1"/>
</dbReference>
<keyword evidence="4" id="KW-0228">DNA excision</keyword>
<name>A0ABR2YU87_9CHLO</name>
<evidence type="ECO:0000256" key="2">
    <source>
        <dbReference type="ARBA" id="ARBA00022759"/>
    </source>
</evidence>